<comment type="function">
    <text evidence="9">Catalyzes the phosphorylation of ribose at O-5 in a reaction requiring ATP and magnesium. The resulting D-ribose-5-phosphate can then be used either for sythesis of nucleotides, histidine, and tryptophan, or as a component of the pentose phosphate pathway.</text>
</comment>
<gene>
    <name evidence="9" type="primary">rbsK</name>
    <name evidence="11" type="ORF">SAMN02745775_102468</name>
</gene>
<evidence type="ECO:0000256" key="1">
    <source>
        <dbReference type="ARBA" id="ARBA00022679"/>
    </source>
</evidence>
<dbReference type="GO" id="GO:0004747">
    <property type="term" value="F:ribokinase activity"/>
    <property type="evidence" value="ECO:0007669"/>
    <property type="project" value="UniProtKB-UniRule"/>
</dbReference>
<proteinExistence type="inferred from homology"/>
<dbReference type="InterPro" id="IPR011611">
    <property type="entry name" value="PfkB_dom"/>
</dbReference>
<evidence type="ECO:0000256" key="9">
    <source>
        <dbReference type="HAMAP-Rule" id="MF_01987"/>
    </source>
</evidence>
<dbReference type="OrthoDB" id="9792663at2"/>
<dbReference type="InterPro" id="IPR002139">
    <property type="entry name" value="Ribo/fructo_kinase"/>
</dbReference>
<comment type="cofactor">
    <cofactor evidence="9">
        <name>Mg(2+)</name>
        <dbReference type="ChEBI" id="CHEBI:18420"/>
    </cofactor>
    <text evidence="9">Requires a divalent cation, most likely magnesium in vivo, as an electrophilic catalyst to aid phosphoryl group transfer. It is the chelate of the metal and the nucleotide that is the actual substrate.</text>
</comment>
<feature type="binding site" evidence="9">
    <location>
        <begin position="10"/>
        <end position="12"/>
    </location>
    <ligand>
        <name>substrate</name>
    </ligand>
</feature>
<feature type="binding site" evidence="9">
    <location>
        <begin position="38"/>
        <end position="42"/>
    </location>
    <ligand>
        <name>substrate</name>
    </ligand>
</feature>
<evidence type="ECO:0000256" key="8">
    <source>
        <dbReference type="ARBA" id="ARBA00023277"/>
    </source>
</evidence>
<dbReference type="InterPro" id="IPR011877">
    <property type="entry name" value="Ribokinase"/>
</dbReference>
<comment type="pathway">
    <text evidence="9">Carbohydrate metabolism; D-ribose degradation; D-ribose 5-phosphate from beta-D-ribopyranose: step 2/2.</text>
</comment>
<feature type="binding site" evidence="9">
    <location>
        <begin position="243"/>
        <end position="244"/>
    </location>
    <ligand>
        <name>ATP</name>
        <dbReference type="ChEBI" id="CHEBI:30616"/>
    </ligand>
</feature>
<dbReference type="SUPFAM" id="SSF53613">
    <property type="entry name" value="Ribokinase-like"/>
    <property type="match status" value="1"/>
</dbReference>
<keyword evidence="2 9" id="KW-0479">Metal-binding</keyword>
<dbReference type="UniPathway" id="UPA00916">
    <property type="reaction ID" value="UER00889"/>
</dbReference>
<dbReference type="GO" id="GO:0046872">
    <property type="term" value="F:metal ion binding"/>
    <property type="evidence" value="ECO:0007669"/>
    <property type="project" value="UniProtKB-KW"/>
</dbReference>
<dbReference type="Proteomes" id="UP000199473">
    <property type="component" value="Unassembled WGS sequence"/>
</dbReference>
<keyword evidence="12" id="KW-1185">Reference proteome</keyword>
<dbReference type="Pfam" id="PF00294">
    <property type="entry name" value="PfkB"/>
    <property type="match status" value="1"/>
</dbReference>
<feature type="binding site" evidence="9">
    <location>
        <begin position="212"/>
        <end position="217"/>
    </location>
    <ligand>
        <name>ATP</name>
        <dbReference type="ChEBI" id="CHEBI:30616"/>
    </ligand>
</feature>
<evidence type="ECO:0000256" key="4">
    <source>
        <dbReference type="ARBA" id="ARBA00022777"/>
    </source>
</evidence>
<name>A0A1I3ZF32_9PROT</name>
<dbReference type="RefSeq" id="WP_092958574.1">
    <property type="nucleotide sequence ID" value="NZ_FOSQ01000002.1"/>
</dbReference>
<dbReference type="PANTHER" id="PTHR10584:SF166">
    <property type="entry name" value="RIBOKINASE"/>
    <property type="match status" value="1"/>
</dbReference>
<feature type="binding site" evidence="9">
    <location>
        <position position="279"/>
    </location>
    <ligand>
        <name>K(+)</name>
        <dbReference type="ChEBI" id="CHEBI:29103"/>
    </ligand>
</feature>
<evidence type="ECO:0000256" key="5">
    <source>
        <dbReference type="ARBA" id="ARBA00022840"/>
    </source>
</evidence>
<evidence type="ECO:0000313" key="11">
    <source>
        <dbReference type="EMBL" id="SFK42744.1"/>
    </source>
</evidence>
<dbReference type="HAMAP" id="MF_01987">
    <property type="entry name" value="Ribokinase"/>
    <property type="match status" value="1"/>
</dbReference>
<dbReference type="EMBL" id="FOSQ01000002">
    <property type="protein sequence ID" value="SFK42744.1"/>
    <property type="molecule type" value="Genomic_DNA"/>
</dbReference>
<dbReference type="PANTHER" id="PTHR10584">
    <property type="entry name" value="SUGAR KINASE"/>
    <property type="match status" value="1"/>
</dbReference>
<keyword evidence="4 9" id="KW-0418">Kinase</keyword>
<dbReference type="CDD" id="cd01174">
    <property type="entry name" value="ribokinase"/>
    <property type="match status" value="1"/>
</dbReference>
<feature type="binding site" evidence="9">
    <location>
        <position position="277"/>
    </location>
    <ligand>
        <name>K(+)</name>
        <dbReference type="ChEBI" id="CHEBI:29103"/>
    </ligand>
</feature>
<comment type="activity regulation">
    <text evidence="9">Activated by a monovalent cation that binds near, but not in, the active site. The most likely occupant of the site in vivo is potassium. Ion binding induces a conformational change that may alter substrate affinity.</text>
</comment>
<comment type="caution">
    <text evidence="9">Lacks conserved residue(s) required for the propagation of feature annotation.</text>
</comment>
<evidence type="ECO:0000256" key="6">
    <source>
        <dbReference type="ARBA" id="ARBA00022842"/>
    </source>
</evidence>
<sequence>MTVIVFGSVTADLVFSLPELPRPGHTVLGPGYRALPGGKGANQAVAAARDGARTVFVGAVGADAMADIALSGLRGAGVDLSRLATVKAPTACAAVCVGPDGGNQIAVGSGANLLASAQQIDDTMLRPGAVLLLQMEVPPAEVAVAVMRARSRGARVILNLAPAAADLPRDILAALDLLVVNEHEAMMVARRLGTAPDAAAIRAALGTDVALTMGASGVTAATAAGLFRYPAFPVKPVDTTGAGDCWCGVLAAALDRSLPLDAAMRRACAAAAIACTRPGAASAMPTGAETDALLASR</sequence>
<evidence type="ECO:0000259" key="10">
    <source>
        <dbReference type="Pfam" id="PF00294"/>
    </source>
</evidence>
<comment type="catalytic activity">
    <reaction evidence="9">
        <text>D-ribose + ATP = D-ribose 5-phosphate + ADP + H(+)</text>
        <dbReference type="Rhea" id="RHEA:13697"/>
        <dbReference type="ChEBI" id="CHEBI:15378"/>
        <dbReference type="ChEBI" id="CHEBI:30616"/>
        <dbReference type="ChEBI" id="CHEBI:47013"/>
        <dbReference type="ChEBI" id="CHEBI:78346"/>
        <dbReference type="ChEBI" id="CHEBI:456216"/>
        <dbReference type="EC" id="2.7.1.15"/>
    </reaction>
</comment>
<evidence type="ECO:0000256" key="7">
    <source>
        <dbReference type="ARBA" id="ARBA00022958"/>
    </source>
</evidence>
<feature type="binding site" evidence="9">
    <location>
        <position position="244"/>
    </location>
    <ligand>
        <name>substrate</name>
    </ligand>
</feature>
<dbReference type="PRINTS" id="PR00990">
    <property type="entry name" value="RIBOKINASE"/>
</dbReference>
<keyword evidence="3 9" id="KW-0547">Nucleotide-binding</keyword>
<organism evidence="11 12">
    <name type="scientific">Falsiroseomonas stagni DSM 19981</name>
    <dbReference type="NCBI Taxonomy" id="1123062"/>
    <lineage>
        <taxon>Bacteria</taxon>
        <taxon>Pseudomonadati</taxon>
        <taxon>Pseudomonadota</taxon>
        <taxon>Alphaproteobacteria</taxon>
        <taxon>Acetobacterales</taxon>
        <taxon>Roseomonadaceae</taxon>
        <taxon>Falsiroseomonas</taxon>
    </lineage>
</organism>
<dbReference type="InterPro" id="IPR029056">
    <property type="entry name" value="Ribokinase-like"/>
</dbReference>
<evidence type="ECO:0000256" key="3">
    <source>
        <dbReference type="ARBA" id="ARBA00022741"/>
    </source>
</evidence>
<dbReference type="EC" id="2.7.1.15" evidence="9"/>
<keyword evidence="7 9" id="KW-0630">Potassium</keyword>
<keyword evidence="1 9" id="KW-0808">Transferase</keyword>
<keyword evidence="6 9" id="KW-0460">Magnesium</keyword>
<keyword evidence="8 9" id="KW-0119">Carbohydrate metabolism</keyword>
<comment type="subunit">
    <text evidence="9">Homodimer.</text>
</comment>
<feature type="binding site" evidence="9">
    <location>
        <position position="240"/>
    </location>
    <ligand>
        <name>K(+)</name>
        <dbReference type="ChEBI" id="CHEBI:29103"/>
    </ligand>
</feature>
<dbReference type="GO" id="GO:0005829">
    <property type="term" value="C:cytosol"/>
    <property type="evidence" value="ECO:0007669"/>
    <property type="project" value="TreeGrafter"/>
</dbReference>
<dbReference type="GO" id="GO:0005524">
    <property type="term" value="F:ATP binding"/>
    <property type="evidence" value="ECO:0007669"/>
    <property type="project" value="UniProtKB-UniRule"/>
</dbReference>
<feature type="binding site" evidence="9">
    <location>
        <position position="136"/>
    </location>
    <ligand>
        <name>substrate</name>
    </ligand>
</feature>
<keyword evidence="5 9" id="KW-0067">ATP-binding</keyword>
<feature type="domain" description="Carbohydrate kinase PfkB" evidence="10">
    <location>
        <begin position="3"/>
        <end position="286"/>
    </location>
</feature>
<feature type="binding site" evidence="9">
    <location>
        <position position="181"/>
    </location>
    <ligand>
        <name>ATP</name>
        <dbReference type="ChEBI" id="CHEBI:30616"/>
    </ligand>
</feature>
<dbReference type="GO" id="GO:0019303">
    <property type="term" value="P:D-ribose catabolic process"/>
    <property type="evidence" value="ECO:0007669"/>
    <property type="project" value="UniProtKB-UniRule"/>
</dbReference>
<feature type="active site" description="Proton acceptor" evidence="9">
    <location>
        <position position="244"/>
    </location>
</feature>
<accession>A0A1I3ZF32</accession>
<comment type="similarity">
    <text evidence="9">Belongs to the carbohydrate kinase PfkB family. Ribokinase subfamily.</text>
</comment>
<feature type="binding site" evidence="9">
    <location>
        <position position="274"/>
    </location>
    <ligand>
        <name>K(+)</name>
        <dbReference type="ChEBI" id="CHEBI:29103"/>
    </ligand>
</feature>
<dbReference type="STRING" id="1123062.SAMN02745775_102468"/>
<comment type="subcellular location">
    <subcellularLocation>
        <location evidence="9">Cytoplasm</location>
    </subcellularLocation>
</comment>
<dbReference type="Gene3D" id="3.40.1190.20">
    <property type="match status" value="1"/>
</dbReference>
<evidence type="ECO:0000256" key="2">
    <source>
        <dbReference type="ARBA" id="ARBA00022723"/>
    </source>
</evidence>
<evidence type="ECO:0000313" key="12">
    <source>
        <dbReference type="Proteomes" id="UP000199473"/>
    </source>
</evidence>
<keyword evidence="9" id="KW-0963">Cytoplasm</keyword>
<protein>
    <recommendedName>
        <fullName evidence="9">Ribokinase</fullName>
        <shortName evidence="9">RK</shortName>
        <ecNumber evidence="9">2.7.1.15</ecNumber>
    </recommendedName>
</protein>
<reference evidence="11 12" key="1">
    <citation type="submission" date="2016-10" db="EMBL/GenBank/DDBJ databases">
        <authorList>
            <person name="de Groot N.N."/>
        </authorList>
    </citation>
    <scope>NUCLEOTIDE SEQUENCE [LARGE SCALE GENOMIC DNA]</scope>
    <source>
        <strain evidence="11 12">DSM 19981</strain>
    </source>
</reference>
<dbReference type="AlphaFoldDB" id="A0A1I3ZF32"/>
<feature type="binding site" evidence="9">
    <location>
        <position position="238"/>
    </location>
    <ligand>
        <name>K(+)</name>
        <dbReference type="ChEBI" id="CHEBI:29103"/>
    </ligand>
</feature>